<comment type="caution">
    <text evidence="1">The sequence shown here is derived from an EMBL/GenBank/DDBJ whole genome shotgun (WGS) entry which is preliminary data.</text>
</comment>
<dbReference type="Proteomes" id="UP001175211">
    <property type="component" value="Unassembled WGS sequence"/>
</dbReference>
<accession>A0AA39IWF9</accession>
<proteinExistence type="predicted"/>
<dbReference type="AlphaFoldDB" id="A0AA39IWF9"/>
<dbReference type="GeneID" id="85363334"/>
<dbReference type="RefSeq" id="XP_060321275.1">
    <property type="nucleotide sequence ID" value="XM_060479786.1"/>
</dbReference>
<evidence type="ECO:0000313" key="2">
    <source>
        <dbReference type="Proteomes" id="UP001175211"/>
    </source>
</evidence>
<reference evidence="1" key="1">
    <citation type="submission" date="2023-06" db="EMBL/GenBank/DDBJ databases">
        <authorList>
            <consortium name="Lawrence Berkeley National Laboratory"/>
            <person name="Ahrendt S."/>
            <person name="Sahu N."/>
            <person name="Indic B."/>
            <person name="Wong-Bajracharya J."/>
            <person name="Merenyi Z."/>
            <person name="Ke H.-M."/>
            <person name="Monk M."/>
            <person name="Kocsube S."/>
            <person name="Drula E."/>
            <person name="Lipzen A."/>
            <person name="Balint B."/>
            <person name="Henrissat B."/>
            <person name="Andreopoulos B."/>
            <person name="Martin F.M."/>
            <person name="Harder C.B."/>
            <person name="Rigling D."/>
            <person name="Ford K.L."/>
            <person name="Foster G.D."/>
            <person name="Pangilinan J."/>
            <person name="Papanicolaou A."/>
            <person name="Barry K."/>
            <person name="LaButti K."/>
            <person name="Viragh M."/>
            <person name="Koriabine M."/>
            <person name="Yan M."/>
            <person name="Riley R."/>
            <person name="Champramary S."/>
            <person name="Plett K.L."/>
            <person name="Tsai I.J."/>
            <person name="Slot J."/>
            <person name="Sipos G."/>
            <person name="Plett J."/>
            <person name="Nagy L.G."/>
            <person name="Grigoriev I.V."/>
        </authorList>
    </citation>
    <scope>NUCLEOTIDE SEQUENCE</scope>
    <source>
        <strain evidence="1">CCBAS 213</strain>
    </source>
</reference>
<dbReference type="EMBL" id="JAUEPS010000553">
    <property type="protein sequence ID" value="KAK0430449.1"/>
    <property type="molecule type" value="Genomic_DNA"/>
</dbReference>
<name>A0AA39IWF9_ARMTA</name>
<keyword evidence="2" id="KW-1185">Reference proteome</keyword>
<protein>
    <submittedName>
        <fullName evidence="1">Uncharacterized protein</fullName>
    </submittedName>
</protein>
<organism evidence="1 2">
    <name type="scientific">Armillaria tabescens</name>
    <name type="common">Ringless honey mushroom</name>
    <name type="synonym">Agaricus tabescens</name>
    <dbReference type="NCBI Taxonomy" id="1929756"/>
    <lineage>
        <taxon>Eukaryota</taxon>
        <taxon>Fungi</taxon>
        <taxon>Dikarya</taxon>
        <taxon>Basidiomycota</taxon>
        <taxon>Agaricomycotina</taxon>
        <taxon>Agaricomycetes</taxon>
        <taxon>Agaricomycetidae</taxon>
        <taxon>Agaricales</taxon>
        <taxon>Marasmiineae</taxon>
        <taxon>Physalacriaceae</taxon>
        <taxon>Desarmillaria</taxon>
    </lineage>
</organism>
<gene>
    <name evidence="1" type="ORF">EV420DRAFT_1722980</name>
</gene>
<sequence length="158" mass="18548">MASTERTNVNSYAMASYGPILEYKAELVGIPISGEMRQWCEEKEITIHGIEFKMLTYCTIDMDKSGTVRVYGHWIVESDETSCKMLWEDFRDEGCVSKGYHRIEARMGNHKIPWDNWWEMCSTTPVDYDGHHFDHPDICELWFVSRAWGIWFINDDSC</sequence>
<evidence type="ECO:0000313" key="1">
    <source>
        <dbReference type="EMBL" id="KAK0430449.1"/>
    </source>
</evidence>